<evidence type="ECO:0000313" key="5">
    <source>
        <dbReference type="Proteomes" id="UP000320913"/>
    </source>
</evidence>
<dbReference type="AlphaFoldDB" id="A0A538T251"/>
<evidence type="ECO:0000313" key="2">
    <source>
        <dbReference type="EMBL" id="TMQ48136.1"/>
    </source>
</evidence>
<gene>
    <name evidence="2" type="ORF">E6K71_07980</name>
    <name evidence="3" type="ORF">E6K75_06590</name>
</gene>
<dbReference type="Proteomes" id="UP000316292">
    <property type="component" value="Unassembled WGS sequence"/>
</dbReference>
<feature type="domain" description="NAD(P)-binding" evidence="1">
    <location>
        <begin position="4"/>
        <end position="306"/>
    </location>
</feature>
<dbReference type="Gene3D" id="3.90.25.10">
    <property type="entry name" value="UDP-galactose 4-epimerase, domain 1"/>
    <property type="match status" value="1"/>
</dbReference>
<name>A0A538T251_UNCEI</name>
<comment type="caution">
    <text evidence="3">The sequence shown here is derived from an EMBL/GenBank/DDBJ whole genome shotgun (WGS) entry which is preliminary data.</text>
</comment>
<dbReference type="Gene3D" id="3.40.50.720">
    <property type="entry name" value="NAD(P)-binding Rossmann-like Domain"/>
    <property type="match status" value="1"/>
</dbReference>
<dbReference type="SUPFAM" id="SSF51735">
    <property type="entry name" value="NAD(P)-binding Rossmann-fold domains"/>
    <property type="match status" value="1"/>
</dbReference>
<evidence type="ECO:0000259" key="1">
    <source>
        <dbReference type="Pfam" id="PF16363"/>
    </source>
</evidence>
<organism evidence="3 5">
    <name type="scientific">Eiseniibacteriota bacterium</name>
    <dbReference type="NCBI Taxonomy" id="2212470"/>
    <lineage>
        <taxon>Bacteria</taxon>
        <taxon>Candidatus Eiseniibacteriota</taxon>
    </lineage>
</organism>
<dbReference type="InterPro" id="IPR036291">
    <property type="entry name" value="NAD(P)-bd_dom_sf"/>
</dbReference>
<proteinExistence type="predicted"/>
<reference evidence="4 5" key="1">
    <citation type="journal article" date="2019" name="Nat. Microbiol.">
        <title>Mediterranean grassland soil C-N compound turnover is dependent on rainfall and depth, and is mediated by genomically divergent microorganisms.</title>
        <authorList>
            <person name="Diamond S."/>
            <person name="Andeer P.F."/>
            <person name="Li Z."/>
            <person name="Crits-Christoph A."/>
            <person name="Burstein D."/>
            <person name="Anantharaman K."/>
            <person name="Lane K.R."/>
            <person name="Thomas B.C."/>
            <person name="Pan C."/>
            <person name="Northen T.R."/>
            <person name="Banfield J.F."/>
        </authorList>
    </citation>
    <scope>NUCLEOTIDE SEQUENCE [LARGE SCALE GENOMIC DNA]</scope>
    <source>
        <strain evidence="2">WS_1</strain>
        <strain evidence="3">WS_5</strain>
    </source>
</reference>
<dbReference type="EMBL" id="VBOR01000087">
    <property type="protein sequence ID" value="TMQ48136.1"/>
    <property type="molecule type" value="Genomic_DNA"/>
</dbReference>
<protein>
    <submittedName>
        <fullName evidence="3">NAD-dependent epimerase/dehydratase family protein</fullName>
    </submittedName>
</protein>
<dbReference type="InterPro" id="IPR016040">
    <property type="entry name" value="NAD(P)-bd_dom"/>
</dbReference>
<accession>A0A538T251</accession>
<sequence>MRTLITGVAGFVGRHLANELSQDPDEELNGADHVALGDEEILHCHLKSHRPLDVTNFEQVRGCVLESKPDRIVHLAAQSSGSESIHKPAETFRVNALGALNVVEVARTEARDAVILLVGSADIYGTGAPGQKLREDAPIRPKNAYALSKAAQDSLGELYAQSYGLRVIRTRTFSHTGPGQNPRFALAGWADQLARIHAGLMAAEIKVGNLEGVRDYGDVRDVVRAYRLLLERGAHGEAYNVCTGHGHIMRHLLDLLCSIAGFRPTIVQDPTRVRERDSDFLVGDPGRVQARTGWKPEIRIEKTLEDLYREARERVRRETGS</sequence>
<evidence type="ECO:0000313" key="4">
    <source>
        <dbReference type="Proteomes" id="UP000316292"/>
    </source>
</evidence>
<dbReference type="Pfam" id="PF16363">
    <property type="entry name" value="GDP_Man_Dehyd"/>
    <property type="match status" value="1"/>
</dbReference>
<dbReference type="PANTHER" id="PTHR43000">
    <property type="entry name" value="DTDP-D-GLUCOSE 4,6-DEHYDRATASE-RELATED"/>
    <property type="match status" value="1"/>
</dbReference>
<dbReference type="EMBL" id="VBOV01000164">
    <property type="protein sequence ID" value="TMQ57604.1"/>
    <property type="molecule type" value="Genomic_DNA"/>
</dbReference>
<evidence type="ECO:0000313" key="3">
    <source>
        <dbReference type="EMBL" id="TMQ57604.1"/>
    </source>
</evidence>
<dbReference type="Proteomes" id="UP000320913">
    <property type="component" value="Unassembled WGS sequence"/>
</dbReference>